<protein>
    <submittedName>
        <fullName evidence="6">30S ribosomal protein S1</fullName>
    </submittedName>
</protein>
<feature type="domain" description="S1 motif" evidence="5">
    <location>
        <begin position="377"/>
        <end position="446"/>
    </location>
</feature>
<feature type="domain" description="S1 motif" evidence="5">
    <location>
        <begin position="463"/>
        <end position="529"/>
    </location>
</feature>
<feature type="compositionally biased region" description="Basic and acidic residues" evidence="4">
    <location>
        <begin position="536"/>
        <end position="552"/>
    </location>
</feature>
<dbReference type="GO" id="GO:0006412">
    <property type="term" value="P:translation"/>
    <property type="evidence" value="ECO:0007669"/>
    <property type="project" value="TreeGrafter"/>
</dbReference>
<dbReference type="InterPro" id="IPR050437">
    <property type="entry name" value="Ribos_protein_bS1-like"/>
</dbReference>
<dbReference type="CDD" id="cd04465">
    <property type="entry name" value="S1_RPS1_repeat_ec2_hs2"/>
    <property type="match status" value="1"/>
</dbReference>
<dbReference type="SMART" id="SM00316">
    <property type="entry name" value="S1"/>
    <property type="match status" value="6"/>
</dbReference>
<feature type="domain" description="S1 motif" evidence="5">
    <location>
        <begin position="290"/>
        <end position="360"/>
    </location>
</feature>
<keyword evidence="3" id="KW-0687">Ribonucleoprotein</keyword>
<name>A0A7V3RET6_9BACT</name>
<dbReference type="AlphaFoldDB" id="A0A7V3RET6"/>
<dbReference type="InterPro" id="IPR003029">
    <property type="entry name" value="S1_domain"/>
</dbReference>
<reference evidence="6" key="1">
    <citation type="journal article" date="2020" name="mSystems">
        <title>Genome- and Community-Level Interaction Insights into Carbon Utilization and Element Cycling Functions of Hydrothermarchaeota in Hydrothermal Sediment.</title>
        <authorList>
            <person name="Zhou Z."/>
            <person name="Liu Y."/>
            <person name="Xu W."/>
            <person name="Pan J."/>
            <person name="Luo Z.H."/>
            <person name="Li M."/>
        </authorList>
    </citation>
    <scope>NUCLEOTIDE SEQUENCE [LARGE SCALE GENOMIC DNA]</scope>
    <source>
        <strain evidence="6">SpSt-966</strain>
    </source>
</reference>
<feature type="domain" description="S1 motif" evidence="5">
    <location>
        <begin position="205"/>
        <end position="273"/>
    </location>
</feature>
<dbReference type="SUPFAM" id="SSF50249">
    <property type="entry name" value="Nucleic acid-binding proteins"/>
    <property type="match status" value="5"/>
</dbReference>
<dbReference type="PANTHER" id="PTHR10724">
    <property type="entry name" value="30S RIBOSOMAL PROTEIN S1"/>
    <property type="match status" value="1"/>
</dbReference>
<proteinExistence type="inferred from homology"/>
<dbReference type="GO" id="GO:0022627">
    <property type="term" value="C:cytosolic small ribosomal subunit"/>
    <property type="evidence" value="ECO:0007669"/>
    <property type="project" value="TreeGrafter"/>
</dbReference>
<comment type="caution">
    <text evidence="6">The sequence shown here is derived from an EMBL/GenBank/DDBJ whole genome shotgun (WGS) entry which is preliminary data.</text>
</comment>
<dbReference type="EMBL" id="DTPE01000173">
    <property type="protein sequence ID" value="HGE75276.1"/>
    <property type="molecule type" value="Genomic_DNA"/>
</dbReference>
<evidence type="ECO:0000259" key="5">
    <source>
        <dbReference type="PROSITE" id="PS50126"/>
    </source>
</evidence>
<evidence type="ECO:0000256" key="1">
    <source>
        <dbReference type="ARBA" id="ARBA00006767"/>
    </source>
</evidence>
<gene>
    <name evidence="6" type="ORF">ENX73_04040</name>
</gene>
<evidence type="ECO:0000256" key="3">
    <source>
        <dbReference type="ARBA" id="ARBA00023274"/>
    </source>
</evidence>
<dbReference type="GO" id="GO:0003735">
    <property type="term" value="F:structural constituent of ribosome"/>
    <property type="evidence" value="ECO:0007669"/>
    <property type="project" value="TreeGrafter"/>
</dbReference>
<feature type="region of interest" description="Disordered" evidence="4">
    <location>
        <begin position="536"/>
        <end position="573"/>
    </location>
</feature>
<dbReference type="CDD" id="cd00164">
    <property type="entry name" value="S1_like"/>
    <property type="match status" value="1"/>
</dbReference>
<dbReference type="PRINTS" id="PR00681">
    <property type="entry name" value="RIBOSOMALS1"/>
</dbReference>
<organism evidence="6">
    <name type="scientific">Mesoaciditoga lauensis</name>
    <dbReference type="NCBI Taxonomy" id="1495039"/>
    <lineage>
        <taxon>Bacteria</taxon>
        <taxon>Thermotogati</taxon>
        <taxon>Thermotogota</taxon>
        <taxon>Thermotogae</taxon>
        <taxon>Mesoaciditogales</taxon>
        <taxon>Mesoaciditogaceae</taxon>
        <taxon>Mesoaciditoga</taxon>
    </lineage>
</organism>
<sequence length="573" mass="64561">MALRGRNMENGENMDTNEELKKYLESENVGTPEVGETRKCTVISSGTDFVVVDLLAKTEGIIGKKDLVRDPTSYRPGDLINAVVINYKGEEEGGRTYLSEKKFVIPNLLKELKTSMEEKKPVKGHITKKVRGGYSVEIEGALLAFLPGSQASALNNLSTSDMMNKEFDFEIINFEERNNGNNIVLSLDSLMGKKTEQFLEGIQVGQKISGTVKDITDFGIFVDVGQMTALLPKSEVSWERDQNLKNKFHPGDKIEAVVISKDPINKKMSISSKRLSEDPWEKIEEQYPIGTVIDAVVDSIKPYGILVRTGNGIKGLVRSSDIFWGNYKRNLKDYFQEDQNVRVEVTEIDKAKKRISFSIKDVNGDPWEGIEDRYHVDEVIDTKVEKILDNGVILGISEGVSGFAHISELSWNFVKRPGDLFKKNQNVKAQIIEISPETRRMKLSVKRLLDDIWADLSKNVKIGTPVECEIINIKNSGAIVRVANYNVEGFLPKSQFYDGIKPGDTFSAKIHKISYNPALDERDMVVTIKDENAEVPNRKKENHEPHEIHEENFTAQGPMRTTIGDMVNKKREE</sequence>
<accession>A0A7V3RET6</accession>
<evidence type="ECO:0000313" key="6">
    <source>
        <dbReference type="EMBL" id="HGE75276.1"/>
    </source>
</evidence>
<comment type="similarity">
    <text evidence="1">Belongs to the bacterial ribosomal protein bS1 family.</text>
</comment>
<dbReference type="InterPro" id="IPR012340">
    <property type="entry name" value="NA-bd_OB-fold"/>
</dbReference>
<dbReference type="PANTHER" id="PTHR10724:SF7">
    <property type="entry name" value="SMALL RIBOSOMAL SUBUNIT PROTEIN BS1C"/>
    <property type="match status" value="1"/>
</dbReference>
<evidence type="ECO:0000256" key="4">
    <source>
        <dbReference type="SAM" id="MobiDB-lite"/>
    </source>
</evidence>
<feature type="domain" description="S1 motif" evidence="5">
    <location>
        <begin position="35"/>
        <end position="101"/>
    </location>
</feature>
<dbReference type="Gene3D" id="2.40.50.140">
    <property type="entry name" value="Nucleic acid-binding proteins"/>
    <property type="match status" value="5"/>
</dbReference>
<dbReference type="Pfam" id="PF00575">
    <property type="entry name" value="S1"/>
    <property type="match status" value="4"/>
</dbReference>
<keyword evidence="2 6" id="KW-0689">Ribosomal protein</keyword>
<evidence type="ECO:0000256" key="2">
    <source>
        <dbReference type="ARBA" id="ARBA00022980"/>
    </source>
</evidence>
<dbReference type="PROSITE" id="PS50126">
    <property type="entry name" value="S1"/>
    <property type="match status" value="5"/>
</dbReference>
<dbReference type="InterPro" id="IPR035104">
    <property type="entry name" value="Ribosomal_protein_S1-like"/>
</dbReference>
<dbReference type="GO" id="GO:0003729">
    <property type="term" value="F:mRNA binding"/>
    <property type="evidence" value="ECO:0007669"/>
    <property type="project" value="TreeGrafter"/>
</dbReference>